<evidence type="ECO:0000313" key="4">
    <source>
        <dbReference type="Proteomes" id="UP000316614"/>
    </source>
</evidence>
<dbReference type="AlphaFoldDB" id="A0A514CIK8"/>
<dbReference type="RefSeq" id="WP_141614858.1">
    <property type="nucleotide sequence ID" value="NZ_CP041253.1"/>
</dbReference>
<evidence type="ECO:0000313" key="3">
    <source>
        <dbReference type="EMBL" id="QDH79616.1"/>
    </source>
</evidence>
<feature type="transmembrane region" description="Helical" evidence="1">
    <location>
        <begin position="87"/>
        <end position="108"/>
    </location>
</feature>
<feature type="domain" description="Zinc-ribbon 15" evidence="2">
    <location>
        <begin position="19"/>
        <end position="66"/>
    </location>
</feature>
<proteinExistence type="predicted"/>
<dbReference type="Proteomes" id="UP000316614">
    <property type="component" value="Chromosome"/>
</dbReference>
<sequence>MIIFGTGTSHLGAKRVSGTCSHCGTNHQMILHIYQRYFDVFWIPVFPVGKTGVCECQHCKYTLRKGEMPETLRQEYQEAKAQFRTPFWSFAGLVIVAGLMIFAGIMGAQDSKQEAAFIQNPQKGDVYEVKLSPNQYTLFKVVDVHGNTASLQRHAYETDKVTAMGKLKEMGDTAYFQGVEKLTKVELLEMYERGKIIDIDRLVKGD</sequence>
<dbReference type="EMBL" id="CP041253">
    <property type="protein sequence ID" value="QDH79616.1"/>
    <property type="molecule type" value="Genomic_DNA"/>
</dbReference>
<evidence type="ECO:0000256" key="1">
    <source>
        <dbReference type="SAM" id="Phobius"/>
    </source>
</evidence>
<gene>
    <name evidence="3" type="ORF">FKX85_11430</name>
</gene>
<keyword evidence="1" id="KW-0812">Transmembrane</keyword>
<dbReference type="OrthoDB" id="766141at2"/>
<reference evidence="3 4" key="1">
    <citation type="submission" date="2019-06" db="EMBL/GenBank/DDBJ databases">
        <title>Echinicola alkalisoli sp. nov. isolated from saline soil.</title>
        <authorList>
            <person name="Sun J.-Q."/>
            <person name="Xu L."/>
        </authorList>
    </citation>
    <scope>NUCLEOTIDE SEQUENCE [LARGE SCALE GENOMIC DNA]</scope>
    <source>
        <strain evidence="3 4">LN3S3</strain>
    </source>
</reference>
<evidence type="ECO:0000259" key="2">
    <source>
        <dbReference type="Pfam" id="PF17032"/>
    </source>
</evidence>
<keyword evidence="4" id="KW-1185">Reference proteome</keyword>
<protein>
    <submittedName>
        <fullName evidence="3">Zinc-ribbon domain-containing protein</fullName>
    </submittedName>
</protein>
<dbReference type="Pfam" id="PF17032">
    <property type="entry name" value="Zn_ribbon_15"/>
    <property type="match status" value="1"/>
</dbReference>
<dbReference type="InterPro" id="IPR031493">
    <property type="entry name" value="Zinc_ribbon_15"/>
</dbReference>
<organism evidence="3 4">
    <name type="scientific">Echinicola soli</name>
    <dbReference type="NCBI Taxonomy" id="2591634"/>
    <lineage>
        <taxon>Bacteria</taxon>
        <taxon>Pseudomonadati</taxon>
        <taxon>Bacteroidota</taxon>
        <taxon>Cytophagia</taxon>
        <taxon>Cytophagales</taxon>
        <taxon>Cyclobacteriaceae</taxon>
        <taxon>Echinicola</taxon>
    </lineage>
</organism>
<name>A0A514CIK8_9BACT</name>
<accession>A0A514CIK8</accession>
<dbReference type="KEGG" id="echi:FKX85_11430"/>
<keyword evidence="1" id="KW-1133">Transmembrane helix</keyword>
<keyword evidence="1" id="KW-0472">Membrane</keyword>